<protein>
    <submittedName>
        <fullName evidence="2">Uncharacterized protein</fullName>
    </submittedName>
</protein>
<gene>
    <name evidence="2" type="ORF">CSSPJE1EN1_LOCUS15869</name>
</gene>
<proteinExistence type="predicted"/>
<keyword evidence="3" id="KW-1185">Reference proteome</keyword>
<dbReference type="Proteomes" id="UP001497444">
    <property type="component" value="Chromosome 3"/>
</dbReference>
<sequence length="79" mass="8943">MLGKGRRKDGDNVGGRKPDNRKDASIHRRDFVCAAFCLTAACTSPLEGNEEMPTMRLCTRRQLTQRRLIILFVTEGYIS</sequence>
<organism evidence="2 3">
    <name type="scientific">Sphagnum jensenii</name>
    <dbReference type="NCBI Taxonomy" id="128206"/>
    <lineage>
        <taxon>Eukaryota</taxon>
        <taxon>Viridiplantae</taxon>
        <taxon>Streptophyta</taxon>
        <taxon>Embryophyta</taxon>
        <taxon>Bryophyta</taxon>
        <taxon>Sphagnophytina</taxon>
        <taxon>Sphagnopsida</taxon>
        <taxon>Sphagnales</taxon>
        <taxon>Sphagnaceae</taxon>
        <taxon>Sphagnum</taxon>
    </lineage>
</organism>
<evidence type="ECO:0000313" key="2">
    <source>
        <dbReference type="EMBL" id="CAK9270391.1"/>
    </source>
</evidence>
<feature type="compositionally biased region" description="Basic and acidic residues" evidence="1">
    <location>
        <begin position="8"/>
        <end position="22"/>
    </location>
</feature>
<name>A0ABP0WW56_9BRYO</name>
<evidence type="ECO:0000256" key="1">
    <source>
        <dbReference type="SAM" id="MobiDB-lite"/>
    </source>
</evidence>
<feature type="region of interest" description="Disordered" evidence="1">
    <location>
        <begin position="1"/>
        <end position="22"/>
    </location>
</feature>
<dbReference type="EMBL" id="OZ020098">
    <property type="protein sequence ID" value="CAK9270391.1"/>
    <property type="molecule type" value="Genomic_DNA"/>
</dbReference>
<reference evidence="2" key="1">
    <citation type="submission" date="2024-02" db="EMBL/GenBank/DDBJ databases">
        <authorList>
            <consortium name="ELIXIR-Norway"/>
            <consortium name="Elixir Norway"/>
        </authorList>
    </citation>
    <scope>NUCLEOTIDE SEQUENCE</scope>
</reference>
<accession>A0ABP0WW56</accession>
<evidence type="ECO:0000313" key="3">
    <source>
        <dbReference type="Proteomes" id="UP001497444"/>
    </source>
</evidence>